<gene>
    <name evidence="2" type="ORF">RQX22_13755</name>
</gene>
<dbReference type="PROSITE" id="PS51318">
    <property type="entry name" value="TAT"/>
    <property type="match status" value="1"/>
</dbReference>
<dbReference type="InterPro" id="IPR012338">
    <property type="entry name" value="Beta-lactam/transpept-like"/>
</dbReference>
<keyword evidence="3" id="KW-1185">Reference proteome</keyword>
<protein>
    <submittedName>
        <fullName evidence="2">Serine hydrolase domain-containing protein</fullName>
        <ecNumber evidence="2">3.1.1.103</ecNumber>
    </submittedName>
</protein>
<evidence type="ECO:0000313" key="3">
    <source>
        <dbReference type="Proteomes" id="UP001259572"/>
    </source>
</evidence>
<dbReference type="Proteomes" id="UP001259572">
    <property type="component" value="Unassembled WGS sequence"/>
</dbReference>
<comment type="caution">
    <text evidence="2">The sequence shown here is derived from an EMBL/GenBank/DDBJ whole genome shotgun (WGS) entry which is preliminary data.</text>
</comment>
<proteinExistence type="predicted"/>
<dbReference type="Gene3D" id="3.40.710.10">
    <property type="entry name" value="DD-peptidase/beta-lactamase superfamily"/>
    <property type="match status" value="1"/>
</dbReference>
<feature type="domain" description="Beta-lactamase-related" evidence="1">
    <location>
        <begin position="50"/>
        <end position="363"/>
    </location>
</feature>
<dbReference type="EMBL" id="JAVUPU010000007">
    <property type="protein sequence ID" value="MDT9600022.1"/>
    <property type="molecule type" value="Genomic_DNA"/>
</dbReference>
<dbReference type="InterPro" id="IPR050491">
    <property type="entry name" value="AmpC-like"/>
</dbReference>
<accession>A0ABU3Q9F2</accession>
<name>A0ABU3Q9F2_9SPHN</name>
<dbReference type="PANTHER" id="PTHR46825">
    <property type="entry name" value="D-ALANYL-D-ALANINE-CARBOXYPEPTIDASE/ENDOPEPTIDASE AMPH"/>
    <property type="match status" value="1"/>
</dbReference>
<evidence type="ECO:0000313" key="2">
    <source>
        <dbReference type="EMBL" id="MDT9600022.1"/>
    </source>
</evidence>
<dbReference type="GO" id="GO:0016787">
    <property type="term" value="F:hydrolase activity"/>
    <property type="evidence" value="ECO:0007669"/>
    <property type="project" value="UniProtKB-KW"/>
</dbReference>
<dbReference type="RefSeq" id="WP_315727123.1">
    <property type="nucleotide sequence ID" value="NZ_JAVUPU010000007.1"/>
</dbReference>
<organism evidence="2 3">
    <name type="scientific">Sphingosinicella rhizophila</name>
    <dbReference type="NCBI Taxonomy" id="3050082"/>
    <lineage>
        <taxon>Bacteria</taxon>
        <taxon>Pseudomonadati</taxon>
        <taxon>Pseudomonadota</taxon>
        <taxon>Alphaproteobacteria</taxon>
        <taxon>Sphingomonadales</taxon>
        <taxon>Sphingosinicellaceae</taxon>
        <taxon>Sphingosinicella</taxon>
    </lineage>
</organism>
<dbReference type="PANTHER" id="PTHR46825:SF9">
    <property type="entry name" value="BETA-LACTAMASE-RELATED DOMAIN-CONTAINING PROTEIN"/>
    <property type="match status" value="1"/>
</dbReference>
<evidence type="ECO:0000259" key="1">
    <source>
        <dbReference type="Pfam" id="PF00144"/>
    </source>
</evidence>
<dbReference type="Pfam" id="PF00144">
    <property type="entry name" value="Beta-lactamase"/>
    <property type="match status" value="1"/>
</dbReference>
<dbReference type="InterPro" id="IPR001466">
    <property type="entry name" value="Beta-lactam-related"/>
</dbReference>
<dbReference type="InterPro" id="IPR006311">
    <property type="entry name" value="TAT_signal"/>
</dbReference>
<reference evidence="2 3" key="1">
    <citation type="submission" date="2023-05" db="EMBL/GenBank/DDBJ databases">
        <authorList>
            <person name="Guo Y."/>
        </authorList>
    </citation>
    <scope>NUCLEOTIDE SEQUENCE [LARGE SCALE GENOMIC DNA]</scope>
    <source>
        <strain evidence="2 3">GR2756</strain>
    </source>
</reference>
<sequence length="566" mass="60407">MDVTRRDMLGMASAAGMAVASEPLLAAAQTGVRGGLPAGPWAEVARRLTDFARADLADKGFPGMTIAFAGPGGVQASFGVGLADLARRKPVAPDQLFQIGSITKSLTVMALFVLADRGKLDLDARVQDLLPEHPLPPEPITLTHLIDHSSGLPNLLEDPAMVDLPGGRLWTGFTPGSRYSYCNLGYALLGSVIERVSGMSYPLALETLVLKPIGMKQAVPVFRTPDRARYAAGHIRLREDMPWFPRTPLTEARWFEFSHAAGSVAATGPDMIAYLRYLAGVAKGKGGPLFSDKLAERYRTPTIDSSPPGARYGNGLHTLDVDGRPCFRHTGGIHGFSSAFTLDRESGFGCYASVNVGGAGGYRPVEITEYALPLLRAVAANQPLPAVRTPQPRPAIKDGARIAGQYRSADGTAFTIVERGGALAIIANGRTAAIGAAGPDSFVTDHPALAPYTLALEEGGARIRLGGRLFGRGQAPAAQPPSARLAPLVADYYNPASWGGRPQVFAVGDRLFLGTAELVEASDGSWRFKEPAMAMERFWFTNRIDGRPQVLIMSGSRYGRFKDRNL</sequence>
<dbReference type="SUPFAM" id="SSF56601">
    <property type="entry name" value="beta-lactamase/transpeptidase-like"/>
    <property type="match status" value="1"/>
</dbReference>
<keyword evidence="2" id="KW-0378">Hydrolase</keyword>
<dbReference type="EC" id="3.1.1.103" evidence="2"/>